<evidence type="ECO:0000313" key="3">
    <source>
        <dbReference type="Proteomes" id="UP000196581"/>
    </source>
</evidence>
<keyword evidence="3" id="KW-1185">Reference proteome</keyword>
<dbReference type="Pfam" id="PF14397">
    <property type="entry name" value="ATPgrasp_ST"/>
    <property type="match status" value="1"/>
</dbReference>
<evidence type="ECO:0000259" key="1">
    <source>
        <dbReference type="Pfam" id="PF14397"/>
    </source>
</evidence>
<accession>A0A1X6X7K2</accession>
<dbReference type="Proteomes" id="UP000196581">
    <property type="component" value="Unassembled WGS sequence"/>
</dbReference>
<evidence type="ECO:0000313" key="2">
    <source>
        <dbReference type="EMBL" id="SLM95165.1"/>
    </source>
</evidence>
<name>A0A1X6X7K2_9MICO</name>
<dbReference type="EMBL" id="FWFF01000005">
    <property type="protein sequence ID" value="SLM95165.1"/>
    <property type="molecule type" value="Genomic_DNA"/>
</dbReference>
<proteinExistence type="predicted"/>
<dbReference type="InterPro" id="IPR039523">
    <property type="entry name" value="RimK-rel_E_lig_ATP-grasp"/>
</dbReference>
<gene>
    <name evidence="2" type="ORF">FM105_04565</name>
</gene>
<feature type="domain" description="Alpha-L-glutamate ligase-related protein ATP-grasp" evidence="1">
    <location>
        <begin position="877"/>
        <end position="1136"/>
    </location>
</feature>
<sequence length="1181" mass="132911">MEQMERVRTLARRAPRVVGRRFLRRQGFSETAADEWVGTIARDWKQHGFTRAADLVRAHGSGDSLPAHELRSAQNTPVARISERDFYARQPFDARRSWLRSRIIADRVVPGITASTPTILCTISRGREGLEVVRLRAYPADLGPTGTDLLELVRREKSVRVAPVQWGAGDGVVLAWDGESFRIEGADASDSVAATDGAPASDSAVLARLDELAAERRCVVLRERTADTGDVFRLLAAREGLAPARVIAAERRRGKRGAKATRAERRSDVPAALVSGVERLLSQDESRFRLLSIDVRARRGDGDFTILDIVTKLPYPRAGMLDDDGWARLTAAIEDASAVREYSLGMGATVRRARTRMHRLKRKVHAFQLRSTGFSRRMAHLWVKQINNDNRRNADLPSHVRARHHRSGFVSTTVSRFGITPENAGEFISTRDYLLAEPLNETYGKWVRDRVSSLTVFEPFADRFETMHYQVMQRDGGLHIVPLTAEARECGTDIAGLAALLARTGPLAMASAAWSGRRPRMVAHTGESFTIDGKEYSDDEFDALLTQRVRGQFFVLYEPVEPAGPLTELVDGGDVHLQVTMMNPGGGDPQVAEAFVVATDSVDAPQIRRLVESDDAGLRMIGGDERRGNGVDTEEIDAYLSRLEHRADAEVRSDATAESWVEGDEETAVQASARLRFESRIDADTGDFDGARAVIGGQLWCLEKHPGTEQRFAGRIAEWQSVRSLLVDLCAFAPQLKFVQFTVTLSARGPVITNVSATPRYNKEFPYLPATVEFLREHIEKKRQRTHTLQARVRRWLHNAKLRLRRSFARALYPEGLVPYQSVRWLEDMARDLIQRNGVPLKTKIWAYRNGFLSYRIPQYGITPENRTQFISDFEYRWLRHINKKYKYWLEDKISIKYVAAEFNEFLPGYYYYTSQRGGRAHLIPMMDRPEGYGETFDEVLRLARDKGVLALKPDEGSHGDGFYRLGYEDGGYTLNGEAATGEQVLDIISDPQNRYLITEFIVMHPTLAEIYPQSVNTVRMTVFKKDGVTPQIGNAYLRVGSSASGYVDNTAAGGLLVEVDIESGRYGNAQALDGGRVVPCPRHPDTGVLMEGVMPNWEFAKQKVLEMAESIPQLEYLGFDLAMTEDSFKLPEINRFPDFPRIDKLTPEIIDYLLYKLEKKKRLFGYDVNPPRKLISLPKR</sequence>
<organism evidence="2 3">
    <name type="scientific">Brevibacterium yomogidense</name>
    <dbReference type="NCBI Taxonomy" id="946573"/>
    <lineage>
        <taxon>Bacteria</taxon>
        <taxon>Bacillati</taxon>
        <taxon>Actinomycetota</taxon>
        <taxon>Actinomycetes</taxon>
        <taxon>Micrococcales</taxon>
        <taxon>Brevibacteriaceae</taxon>
        <taxon>Brevibacterium</taxon>
    </lineage>
</organism>
<reference evidence="3" key="1">
    <citation type="submission" date="2017-02" db="EMBL/GenBank/DDBJ databases">
        <authorList>
            <person name="Dridi B."/>
        </authorList>
    </citation>
    <scope>NUCLEOTIDE SEQUENCE [LARGE SCALE GENOMIC DNA]</scope>
    <source>
        <strain evidence="3">B Co 03.10</strain>
    </source>
</reference>
<protein>
    <recommendedName>
        <fullName evidence="1">Alpha-L-glutamate ligase-related protein ATP-grasp domain-containing protein</fullName>
    </recommendedName>
</protein>
<dbReference type="AlphaFoldDB" id="A0A1X6X7K2"/>